<accession>A0A556AD39</accession>
<dbReference type="InterPro" id="IPR011663">
    <property type="entry name" value="UTRA"/>
</dbReference>
<evidence type="ECO:0000256" key="2">
    <source>
        <dbReference type="ARBA" id="ARBA00023125"/>
    </source>
</evidence>
<dbReference type="SMART" id="SM00866">
    <property type="entry name" value="UTRA"/>
    <property type="match status" value="1"/>
</dbReference>
<evidence type="ECO:0000313" key="7">
    <source>
        <dbReference type="Proteomes" id="UP000318405"/>
    </source>
</evidence>
<gene>
    <name evidence="6" type="ORF">FOZ76_22625</name>
</gene>
<dbReference type="SUPFAM" id="SSF46785">
    <property type="entry name" value="Winged helix' DNA-binding domain"/>
    <property type="match status" value="1"/>
</dbReference>
<dbReference type="FunFam" id="1.10.10.10:FF:000079">
    <property type="entry name" value="GntR family transcriptional regulator"/>
    <property type="match status" value="1"/>
</dbReference>
<dbReference type="GO" id="GO:0003677">
    <property type="term" value="F:DNA binding"/>
    <property type="evidence" value="ECO:0007669"/>
    <property type="project" value="UniProtKB-KW"/>
</dbReference>
<dbReference type="Gene3D" id="1.10.10.10">
    <property type="entry name" value="Winged helix-like DNA-binding domain superfamily/Winged helix DNA-binding domain"/>
    <property type="match status" value="1"/>
</dbReference>
<name>A0A556AD39_9BURK</name>
<evidence type="ECO:0000256" key="1">
    <source>
        <dbReference type="ARBA" id="ARBA00023015"/>
    </source>
</evidence>
<dbReference type="GO" id="GO:0045892">
    <property type="term" value="P:negative regulation of DNA-templated transcription"/>
    <property type="evidence" value="ECO:0007669"/>
    <property type="project" value="TreeGrafter"/>
</dbReference>
<dbReference type="InterPro" id="IPR028978">
    <property type="entry name" value="Chorismate_lyase_/UTRA_dom_sf"/>
</dbReference>
<dbReference type="InterPro" id="IPR036388">
    <property type="entry name" value="WH-like_DNA-bd_sf"/>
</dbReference>
<proteinExistence type="predicted"/>
<dbReference type="InterPro" id="IPR036390">
    <property type="entry name" value="WH_DNA-bd_sf"/>
</dbReference>
<keyword evidence="3" id="KW-0804">Transcription</keyword>
<dbReference type="PROSITE" id="PS50949">
    <property type="entry name" value="HTH_GNTR"/>
    <property type="match status" value="1"/>
</dbReference>
<dbReference type="CDD" id="cd07377">
    <property type="entry name" value="WHTH_GntR"/>
    <property type="match status" value="1"/>
</dbReference>
<dbReference type="PANTHER" id="PTHR44846">
    <property type="entry name" value="MANNOSYL-D-GLYCERATE TRANSPORT/METABOLISM SYSTEM REPRESSOR MNGR-RELATED"/>
    <property type="match status" value="1"/>
</dbReference>
<dbReference type="AlphaFoldDB" id="A0A556AD39"/>
<dbReference type="EMBL" id="VLTJ01000039">
    <property type="protein sequence ID" value="TSH90797.1"/>
    <property type="molecule type" value="Genomic_DNA"/>
</dbReference>
<evidence type="ECO:0000313" key="6">
    <source>
        <dbReference type="EMBL" id="TSH90797.1"/>
    </source>
</evidence>
<dbReference type="Proteomes" id="UP000318405">
    <property type="component" value="Unassembled WGS sequence"/>
</dbReference>
<dbReference type="Pfam" id="PF00392">
    <property type="entry name" value="GntR"/>
    <property type="match status" value="1"/>
</dbReference>
<dbReference type="Gene3D" id="3.40.1410.10">
    <property type="entry name" value="Chorismate lyase-like"/>
    <property type="match status" value="1"/>
</dbReference>
<comment type="caution">
    <text evidence="6">The sequence shown here is derived from an EMBL/GenBank/DDBJ whole genome shotgun (WGS) entry which is preliminary data.</text>
</comment>
<keyword evidence="7" id="KW-1185">Reference proteome</keyword>
<evidence type="ECO:0000256" key="4">
    <source>
        <dbReference type="SAM" id="MobiDB-lite"/>
    </source>
</evidence>
<dbReference type="InterPro" id="IPR000524">
    <property type="entry name" value="Tscrpt_reg_HTH_GntR"/>
</dbReference>
<dbReference type="Pfam" id="PF07702">
    <property type="entry name" value="UTRA"/>
    <property type="match status" value="1"/>
</dbReference>
<feature type="domain" description="HTH gntR-type" evidence="5">
    <location>
        <begin position="39"/>
        <end position="107"/>
    </location>
</feature>
<organism evidence="6 7">
    <name type="scientific">Verticiella sediminum</name>
    <dbReference type="NCBI Taxonomy" id="1247510"/>
    <lineage>
        <taxon>Bacteria</taxon>
        <taxon>Pseudomonadati</taxon>
        <taxon>Pseudomonadota</taxon>
        <taxon>Betaproteobacteria</taxon>
        <taxon>Burkholderiales</taxon>
        <taxon>Alcaligenaceae</taxon>
        <taxon>Verticiella</taxon>
    </lineage>
</organism>
<dbReference type="SMART" id="SM00345">
    <property type="entry name" value="HTH_GNTR"/>
    <property type="match status" value="1"/>
</dbReference>
<feature type="compositionally biased region" description="Low complexity" evidence="4">
    <location>
        <begin position="19"/>
        <end position="30"/>
    </location>
</feature>
<dbReference type="SUPFAM" id="SSF64288">
    <property type="entry name" value="Chorismate lyase-like"/>
    <property type="match status" value="1"/>
</dbReference>
<dbReference type="OrthoDB" id="2530535at2"/>
<protein>
    <submittedName>
        <fullName evidence="6">GntR family transcriptional regulator</fullName>
    </submittedName>
</protein>
<keyword evidence="1" id="KW-0805">Transcription regulation</keyword>
<keyword evidence="2" id="KW-0238">DNA-binding</keyword>
<evidence type="ECO:0000259" key="5">
    <source>
        <dbReference type="PROSITE" id="PS50949"/>
    </source>
</evidence>
<dbReference type="PRINTS" id="PR00035">
    <property type="entry name" value="HTHGNTR"/>
</dbReference>
<evidence type="ECO:0000256" key="3">
    <source>
        <dbReference type="ARBA" id="ARBA00023163"/>
    </source>
</evidence>
<dbReference type="InterPro" id="IPR050679">
    <property type="entry name" value="Bact_HTH_transcr_reg"/>
</dbReference>
<dbReference type="PANTHER" id="PTHR44846:SF1">
    <property type="entry name" value="MANNOSYL-D-GLYCERATE TRANSPORT_METABOLISM SYSTEM REPRESSOR MNGR-RELATED"/>
    <property type="match status" value="1"/>
</dbReference>
<sequence length="273" mass="30032">MVNPLPAPPRESRASADTAEGGASGRAPAAAASGGAAFSPLYRQIKDLLLQSLERGEWKPGEAIPSELELAARFQVSQGTVRKAIDELAADNVLLRRQGKGTFVATHHEAKVRYRFLRLAPDEGGEPAPAESRILECRRVRAPQDVARSLEIRPGDSAVLIRRLLSFGGVPTVLDEIWLPGVLFRGLTQERLMRNQGPLYAFFETGFGVSMIRADEKLRAVPAAADVAEILQVATGAPLMQVDRVSYTYGERPVEVRRGLYRTDRHHYRTRVN</sequence>
<feature type="region of interest" description="Disordered" evidence="4">
    <location>
        <begin position="1"/>
        <end position="30"/>
    </location>
</feature>
<reference evidence="6 7" key="1">
    <citation type="submission" date="2019-07" db="EMBL/GenBank/DDBJ databases">
        <title>Qingshengfaniella alkalisoli gen. nov., sp. nov., isolated from saline soil.</title>
        <authorList>
            <person name="Xu L."/>
            <person name="Huang X.-X."/>
            <person name="Sun J.-Q."/>
        </authorList>
    </citation>
    <scope>NUCLEOTIDE SEQUENCE [LARGE SCALE GENOMIC DNA]</scope>
    <source>
        <strain evidence="6 7">DSM 27279</strain>
    </source>
</reference>
<dbReference type="GO" id="GO:0003700">
    <property type="term" value="F:DNA-binding transcription factor activity"/>
    <property type="evidence" value="ECO:0007669"/>
    <property type="project" value="InterPro"/>
</dbReference>